<feature type="domain" description="4Fe-4S ferredoxin-type" evidence="1">
    <location>
        <begin position="321"/>
        <end position="350"/>
    </location>
</feature>
<organism evidence="2 3">
    <name type="scientific">Desulfosudis oleivorans (strain DSM 6200 / JCM 39069 / Hxd3)</name>
    <name type="common">Desulfococcus oleovorans</name>
    <dbReference type="NCBI Taxonomy" id="96561"/>
    <lineage>
        <taxon>Bacteria</taxon>
        <taxon>Pseudomonadati</taxon>
        <taxon>Thermodesulfobacteriota</taxon>
        <taxon>Desulfobacteria</taxon>
        <taxon>Desulfobacterales</taxon>
        <taxon>Desulfosudaceae</taxon>
        <taxon>Desulfosudis</taxon>
    </lineage>
</organism>
<dbReference type="HOGENOM" id="CLU_043380_0_0_7"/>
<sequence>MKNTLNQLKTKLVDLYQWEKPYRALRRHLNTMPVGFPATFSGVERRLLKAMFTIDEARVALHMDYRFESADMIFEKVRDNDFSKADLEARLSAMEKRGAIFSMEKDGVMHYALVPFVIGMYEMQVAHMTPGFYLDTREYMTKAYGIEYLTTAVPQMRVIPVAKSVTPEHNIATYDEIRAIIETTDRQIGVAECICRKAKDLLAEPCKRTDRREVCLGLRDFHDMYARHGWGRTITKEEALAILDQSEKDGLVLQPSNEQEPQFVCACCGCCCGVLEMMRIMSRPADFAASNFYAALDNDACNGCGVCVRRCQMGAIEVKEKKAHLDVGKCIGCGLCVTTCKTGAIRLEKKSFQTVPPKTTEDLMEAIMAGKKGTAGRLLAAAKGAMGIKKAR</sequence>
<protein>
    <submittedName>
        <fullName evidence="2">4Fe-4S ferredoxin iron-sulfur binding domain protein</fullName>
    </submittedName>
</protein>
<dbReference type="EMBL" id="CP000859">
    <property type="protein sequence ID" value="ABW68438.1"/>
    <property type="molecule type" value="Genomic_DNA"/>
</dbReference>
<evidence type="ECO:0000313" key="2">
    <source>
        <dbReference type="EMBL" id="ABW68438.1"/>
    </source>
</evidence>
<gene>
    <name evidence="2" type="ordered locus">Dole_2635</name>
</gene>
<dbReference type="OrthoDB" id="5488678at2"/>
<dbReference type="STRING" id="96561.Dole_2635"/>
<dbReference type="KEGG" id="dol:Dole_2635"/>
<keyword evidence="3" id="KW-1185">Reference proteome</keyword>
<evidence type="ECO:0000259" key="1">
    <source>
        <dbReference type="PROSITE" id="PS51379"/>
    </source>
</evidence>
<dbReference type="AlphaFoldDB" id="A8ZWV7"/>
<evidence type="ECO:0000313" key="3">
    <source>
        <dbReference type="Proteomes" id="UP000008561"/>
    </source>
</evidence>
<feature type="domain" description="4Fe-4S ferredoxin-type" evidence="1">
    <location>
        <begin position="292"/>
        <end position="320"/>
    </location>
</feature>
<dbReference type="InterPro" id="IPR017896">
    <property type="entry name" value="4Fe4S_Fe-S-bd"/>
</dbReference>
<proteinExistence type="predicted"/>
<dbReference type="RefSeq" id="WP_012176050.1">
    <property type="nucleotide sequence ID" value="NC_009943.1"/>
</dbReference>
<accession>A8ZWV7</accession>
<reference evidence="2 3" key="1">
    <citation type="submission" date="2007-10" db="EMBL/GenBank/DDBJ databases">
        <title>Complete sequence of Desulfococcus oleovorans Hxd3.</title>
        <authorList>
            <consortium name="US DOE Joint Genome Institute"/>
            <person name="Copeland A."/>
            <person name="Lucas S."/>
            <person name="Lapidus A."/>
            <person name="Barry K."/>
            <person name="Glavina del Rio T."/>
            <person name="Dalin E."/>
            <person name="Tice H."/>
            <person name="Pitluck S."/>
            <person name="Kiss H."/>
            <person name="Brettin T."/>
            <person name="Bruce D."/>
            <person name="Detter J.C."/>
            <person name="Han C."/>
            <person name="Schmutz J."/>
            <person name="Larimer F."/>
            <person name="Land M."/>
            <person name="Hauser L."/>
            <person name="Kyrpides N."/>
            <person name="Kim E."/>
            <person name="Wawrik B."/>
            <person name="Richardson P."/>
        </authorList>
    </citation>
    <scope>NUCLEOTIDE SEQUENCE [LARGE SCALE GENOMIC DNA]</scope>
    <source>
        <strain evidence="3">DSM 6200 / JCM 39069 / Hxd3</strain>
    </source>
</reference>
<dbReference type="Pfam" id="PF12838">
    <property type="entry name" value="Fer4_7"/>
    <property type="match status" value="1"/>
</dbReference>
<dbReference type="PROSITE" id="PS51379">
    <property type="entry name" value="4FE4S_FER_2"/>
    <property type="match status" value="2"/>
</dbReference>
<dbReference type="Proteomes" id="UP000008561">
    <property type="component" value="Chromosome"/>
</dbReference>
<name>A8ZWV7_DESOH</name>
<dbReference type="SUPFAM" id="SSF54862">
    <property type="entry name" value="4Fe-4S ferredoxins"/>
    <property type="match status" value="1"/>
</dbReference>
<dbReference type="Gene3D" id="3.30.70.20">
    <property type="match status" value="1"/>
</dbReference>
<dbReference type="eggNOG" id="COG1148">
    <property type="taxonomic scope" value="Bacteria"/>
</dbReference>